<evidence type="ECO:0000313" key="2">
    <source>
        <dbReference type="EMBL" id="QNG52731.1"/>
    </source>
</evidence>
<reference evidence="2 3" key="1">
    <citation type="submission" date="2020-08" db="EMBL/GenBank/DDBJ databases">
        <authorList>
            <person name="Mo P."/>
        </authorList>
    </citation>
    <scope>NUCLEOTIDE SEQUENCE [LARGE SCALE GENOMIC DNA]</scope>
    <source>
        <strain evidence="2 3">CGMCC 4.1532</strain>
    </source>
</reference>
<feature type="chain" id="PRO_5038569096" evidence="1">
    <location>
        <begin position="24"/>
        <end position="138"/>
    </location>
</feature>
<protein>
    <submittedName>
        <fullName evidence="2">Uncharacterized protein</fullName>
    </submittedName>
</protein>
<proteinExistence type="predicted"/>
<dbReference type="EMBL" id="CP060131">
    <property type="protein sequence ID" value="QNG52731.1"/>
    <property type="molecule type" value="Genomic_DNA"/>
</dbReference>
<dbReference type="Proteomes" id="UP000515728">
    <property type="component" value="Chromosome"/>
</dbReference>
<dbReference type="AlphaFoldDB" id="A0A7G7MIX0"/>
<gene>
    <name evidence="2" type="ORF">H6H00_01255</name>
</gene>
<name>A0A7G7MIX0_9PSEU</name>
<evidence type="ECO:0000313" key="3">
    <source>
        <dbReference type="Proteomes" id="UP000515728"/>
    </source>
</evidence>
<evidence type="ECO:0000256" key="1">
    <source>
        <dbReference type="SAM" id="SignalP"/>
    </source>
</evidence>
<dbReference type="KEGG" id="ppel:H6H00_01255"/>
<sequence length="138" mass="14898">MTAGTVAVLCAAVLGACSTQETAGPESGVTIEEIQEPQNFYEGEYLGQRVTVSAEVTDVLDPSSFELAGQEYGEDSLLVQTAAPTEVRQGEVVRVVGTVGQYHRFAESEGVPPVQYDMYEEYETEAYLYDATIEEIGA</sequence>
<keyword evidence="1" id="KW-0732">Signal</keyword>
<organism evidence="2 3">
    <name type="scientific">Pseudonocardia petroleophila</name>
    <dbReference type="NCBI Taxonomy" id="37331"/>
    <lineage>
        <taxon>Bacteria</taxon>
        <taxon>Bacillati</taxon>
        <taxon>Actinomycetota</taxon>
        <taxon>Actinomycetes</taxon>
        <taxon>Pseudonocardiales</taxon>
        <taxon>Pseudonocardiaceae</taxon>
        <taxon>Pseudonocardia</taxon>
    </lineage>
</organism>
<dbReference type="RefSeq" id="WP_185719560.1">
    <property type="nucleotide sequence ID" value="NZ_BAAAWI010000001.1"/>
</dbReference>
<keyword evidence="3" id="KW-1185">Reference proteome</keyword>
<feature type="signal peptide" evidence="1">
    <location>
        <begin position="1"/>
        <end position="23"/>
    </location>
</feature>
<accession>A0A7G7MIX0</accession>